<reference evidence="2 3" key="1">
    <citation type="submission" date="2018-11" db="EMBL/GenBank/DDBJ databases">
        <title>Genomes From Bacteria Associated with the Canine Oral Cavity: a Test Case for Automated Genome-Based Taxonomic Assignment.</title>
        <authorList>
            <person name="Coil D.A."/>
            <person name="Jospin G."/>
            <person name="Darling A.E."/>
            <person name="Wallis C."/>
            <person name="Davis I.J."/>
            <person name="Harris S."/>
            <person name="Eisen J.A."/>
            <person name="Holcombe L.J."/>
            <person name="O'Flynn C."/>
        </authorList>
    </citation>
    <scope>NUCLEOTIDE SEQUENCE [LARGE SCALE GENOMIC DNA]</scope>
    <source>
        <strain evidence="2 3">OH5050</strain>
    </source>
</reference>
<feature type="transmembrane region" description="Helical" evidence="1">
    <location>
        <begin position="208"/>
        <end position="227"/>
    </location>
</feature>
<gene>
    <name evidence="2" type="ORF">EII10_02870</name>
</gene>
<dbReference type="EMBL" id="RQZC01000002">
    <property type="protein sequence ID" value="RRD30368.1"/>
    <property type="molecule type" value="Genomic_DNA"/>
</dbReference>
<dbReference type="RefSeq" id="WP_124933009.1">
    <property type="nucleotide sequence ID" value="NZ_RQZC01000002.1"/>
</dbReference>
<sequence length="232" mass="24934">MSTNRAPGGSPLLQGPAGRILLALGIAALAVLTVISVVRRSPELAAMGVFVVANAVAVLTAASASRARQMEETVGEAQEEDPFLPPTLSAQQLDAAQAQALLMRAERLGASTRSRAIVVPSLFLLALGCLCSMSLVALHLASLTDERLIWLPLAVSMLWMVVLLIAFGVFQRSTRAGFAARWIQVMTTWGVLWLLIILGMTMLWRGELWFTLAGIGAITLVTTWGAWREARQ</sequence>
<protein>
    <submittedName>
        <fullName evidence="2">Uncharacterized protein</fullName>
    </submittedName>
</protein>
<dbReference type="OrthoDB" id="4950658at2"/>
<proteinExistence type="predicted"/>
<accession>A0A3P1V9C4</accession>
<feature type="transmembrane region" description="Helical" evidence="1">
    <location>
        <begin position="20"/>
        <end position="38"/>
    </location>
</feature>
<keyword evidence="3" id="KW-1185">Reference proteome</keyword>
<evidence type="ECO:0000313" key="3">
    <source>
        <dbReference type="Proteomes" id="UP000271272"/>
    </source>
</evidence>
<feature type="transmembrane region" description="Helical" evidence="1">
    <location>
        <begin position="148"/>
        <end position="170"/>
    </location>
</feature>
<keyword evidence="1" id="KW-1133">Transmembrane helix</keyword>
<dbReference type="Proteomes" id="UP000271272">
    <property type="component" value="Unassembled WGS sequence"/>
</dbReference>
<feature type="transmembrane region" description="Helical" evidence="1">
    <location>
        <begin position="182"/>
        <end position="202"/>
    </location>
</feature>
<name>A0A3P1V9C4_9ACTO</name>
<comment type="caution">
    <text evidence="2">The sequence shown here is derived from an EMBL/GenBank/DDBJ whole genome shotgun (WGS) entry which is preliminary data.</text>
</comment>
<feature type="transmembrane region" description="Helical" evidence="1">
    <location>
        <begin position="117"/>
        <end position="142"/>
    </location>
</feature>
<evidence type="ECO:0000313" key="2">
    <source>
        <dbReference type="EMBL" id="RRD30368.1"/>
    </source>
</evidence>
<keyword evidence="1" id="KW-0472">Membrane</keyword>
<keyword evidence="1" id="KW-0812">Transmembrane</keyword>
<evidence type="ECO:0000256" key="1">
    <source>
        <dbReference type="SAM" id="Phobius"/>
    </source>
</evidence>
<dbReference type="AlphaFoldDB" id="A0A3P1V9C4"/>
<organism evidence="2 3">
    <name type="scientific">Actinomyces bowdenii</name>
    <dbReference type="NCBI Taxonomy" id="131109"/>
    <lineage>
        <taxon>Bacteria</taxon>
        <taxon>Bacillati</taxon>
        <taxon>Actinomycetota</taxon>
        <taxon>Actinomycetes</taxon>
        <taxon>Actinomycetales</taxon>
        <taxon>Actinomycetaceae</taxon>
        <taxon>Actinomyces</taxon>
    </lineage>
</organism>